<evidence type="ECO:0000259" key="18">
    <source>
        <dbReference type="PROSITE" id="PS50031"/>
    </source>
</evidence>
<dbReference type="GO" id="GO:0005509">
    <property type="term" value="F:calcium ion binding"/>
    <property type="evidence" value="ECO:0007669"/>
    <property type="project" value="InterPro"/>
</dbReference>
<feature type="compositionally biased region" description="Low complexity" evidence="17">
    <location>
        <begin position="437"/>
        <end position="449"/>
    </location>
</feature>
<evidence type="ECO:0000259" key="19">
    <source>
        <dbReference type="PROSITE" id="PS50222"/>
    </source>
</evidence>
<keyword evidence="15" id="KW-0009">Actin-binding</keyword>
<comment type="caution">
    <text evidence="20">The sequence shown here is derived from an EMBL/GenBank/DDBJ whole genome shotgun (WGS) entry which is preliminary data.</text>
</comment>
<evidence type="ECO:0000256" key="17">
    <source>
        <dbReference type="SAM" id="MobiDB-lite"/>
    </source>
</evidence>
<dbReference type="Proteomes" id="UP000187013">
    <property type="component" value="Unassembled WGS sequence"/>
</dbReference>
<feature type="compositionally biased region" description="Low complexity" evidence="17">
    <location>
        <begin position="919"/>
        <end position="935"/>
    </location>
</feature>
<evidence type="ECO:0000256" key="16">
    <source>
        <dbReference type="ARBA" id="ARBA00023212"/>
    </source>
</evidence>
<comment type="subcellular location">
    <subcellularLocation>
        <location evidence="3">Cell membrane</location>
        <topology evidence="3">Peripheral membrane protein</topology>
        <orientation evidence="3">Cytoplasmic side</orientation>
    </subcellularLocation>
    <subcellularLocation>
        <location evidence="2">Cytoplasm</location>
        <location evidence="2">Cytoskeleton</location>
        <location evidence="2">Actin patch</location>
    </subcellularLocation>
    <subcellularLocation>
        <location evidence="1">Endosome membrane</location>
        <topology evidence="1">Peripheral membrane protein</topology>
        <orientation evidence="1">Cytoplasmic side</orientation>
    </subcellularLocation>
</comment>
<evidence type="ECO:0000256" key="9">
    <source>
        <dbReference type="ARBA" id="ARBA00022583"/>
    </source>
</evidence>
<dbReference type="SUPFAM" id="SSF47473">
    <property type="entry name" value="EF-hand"/>
    <property type="match status" value="2"/>
</dbReference>
<feature type="compositionally biased region" description="Basic and acidic residues" evidence="17">
    <location>
        <begin position="1436"/>
        <end position="1448"/>
    </location>
</feature>
<feature type="compositionally biased region" description="Pro residues" evidence="17">
    <location>
        <begin position="1518"/>
        <end position="1527"/>
    </location>
</feature>
<keyword evidence="10" id="KW-0677">Repeat</keyword>
<dbReference type="PANTHER" id="PTHR11216:SF173">
    <property type="entry name" value="ACTIN CYTOSKELETON-REGULATORY COMPLEX PROTEIN PAN1"/>
    <property type="match status" value="1"/>
</dbReference>
<accession>A0A1Q3A505</accession>
<feature type="domain" description="EF-hand" evidence="19">
    <location>
        <begin position="803"/>
        <end position="838"/>
    </location>
</feature>
<feature type="compositionally biased region" description="Polar residues" evidence="17">
    <location>
        <begin position="730"/>
        <end position="743"/>
    </location>
</feature>
<feature type="compositionally biased region" description="Polar residues" evidence="17">
    <location>
        <begin position="69"/>
        <end position="94"/>
    </location>
</feature>
<keyword evidence="16" id="KW-0206">Cytoskeleton</keyword>
<evidence type="ECO:0000313" key="20">
    <source>
        <dbReference type="EMBL" id="GAV50738.1"/>
    </source>
</evidence>
<dbReference type="InterPro" id="IPR018247">
    <property type="entry name" value="EF_Hand_1_Ca_BS"/>
</dbReference>
<dbReference type="GO" id="GO:0016197">
    <property type="term" value="P:endosomal transport"/>
    <property type="evidence" value="ECO:0007669"/>
    <property type="project" value="TreeGrafter"/>
</dbReference>
<dbReference type="CDD" id="cd00052">
    <property type="entry name" value="EH"/>
    <property type="match status" value="2"/>
</dbReference>
<protein>
    <recommendedName>
        <fullName evidence="5">Actin cytoskeleton-regulatory complex protein PAN1</fullName>
    </recommendedName>
    <alternativeName>
        <fullName evidence="6">Actin cytoskeleton-regulatory complex protein pan1</fullName>
    </alternativeName>
</protein>
<evidence type="ECO:0000256" key="2">
    <source>
        <dbReference type="ARBA" id="ARBA00004134"/>
    </source>
</evidence>
<dbReference type="InterPro" id="IPR011992">
    <property type="entry name" value="EF-hand-dom_pair"/>
</dbReference>
<feature type="region of interest" description="Disordered" evidence="17">
    <location>
        <begin position="469"/>
        <end position="743"/>
    </location>
</feature>
<feature type="region of interest" description="Disordered" evidence="17">
    <location>
        <begin position="1155"/>
        <end position="1293"/>
    </location>
</feature>
<dbReference type="PROSITE" id="PS50222">
    <property type="entry name" value="EF_HAND_2"/>
    <property type="match status" value="1"/>
</dbReference>
<dbReference type="GO" id="GO:0010008">
    <property type="term" value="C:endosome membrane"/>
    <property type="evidence" value="ECO:0007669"/>
    <property type="project" value="UniProtKB-SubCell"/>
</dbReference>
<feature type="region of interest" description="Disordered" evidence="17">
    <location>
        <begin position="1"/>
        <end position="94"/>
    </location>
</feature>
<dbReference type="Pfam" id="PF08226">
    <property type="entry name" value="DUF1720"/>
    <property type="match status" value="2"/>
</dbReference>
<evidence type="ECO:0000256" key="1">
    <source>
        <dbReference type="ARBA" id="ARBA00004125"/>
    </source>
</evidence>
<feature type="region of interest" description="Disordered" evidence="17">
    <location>
        <begin position="907"/>
        <end position="942"/>
    </location>
</feature>
<feature type="compositionally biased region" description="Polar residues" evidence="17">
    <location>
        <begin position="1155"/>
        <end position="1238"/>
    </location>
</feature>
<feature type="compositionally biased region" description="Polar residues" evidence="17">
    <location>
        <begin position="704"/>
        <end position="723"/>
    </location>
</feature>
<dbReference type="eggNOG" id="KOG0998">
    <property type="taxonomic scope" value="Eukaryota"/>
</dbReference>
<keyword evidence="11" id="KW-0967">Endosome</keyword>
<feature type="compositionally biased region" description="Pro residues" evidence="17">
    <location>
        <begin position="1485"/>
        <end position="1496"/>
    </location>
</feature>
<keyword evidence="12" id="KW-0106">Calcium</keyword>
<feature type="domain" description="EH" evidence="18">
    <location>
        <begin position="770"/>
        <end position="859"/>
    </location>
</feature>
<dbReference type="InterPro" id="IPR000261">
    <property type="entry name" value="EH_dom"/>
</dbReference>
<dbReference type="PROSITE" id="PS00018">
    <property type="entry name" value="EF_HAND_1"/>
    <property type="match status" value="1"/>
</dbReference>
<dbReference type="FunFam" id="1.10.238.10:FF:000349">
    <property type="entry name" value="Actin cytoskeleton-regulatory complex protein PAN1"/>
    <property type="match status" value="1"/>
</dbReference>
<keyword evidence="8" id="KW-0963">Cytoplasm</keyword>
<proteinExistence type="inferred from homology"/>
<evidence type="ECO:0000256" key="4">
    <source>
        <dbReference type="ARBA" id="ARBA00009351"/>
    </source>
</evidence>
<feature type="compositionally biased region" description="Low complexity" evidence="17">
    <location>
        <begin position="1347"/>
        <end position="1363"/>
    </location>
</feature>
<feature type="compositionally biased region" description="Gly residues" evidence="17">
    <location>
        <begin position="526"/>
        <end position="539"/>
    </location>
</feature>
<feature type="compositionally biased region" description="Low complexity" evidence="17">
    <location>
        <begin position="1"/>
        <end position="34"/>
    </location>
</feature>
<comment type="similarity">
    <text evidence="4">Belongs to the PAN1 family.</text>
</comment>
<evidence type="ECO:0000256" key="11">
    <source>
        <dbReference type="ARBA" id="ARBA00022753"/>
    </source>
</evidence>
<feature type="compositionally biased region" description="Low complexity" evidence="17">
    <location>
        <begin position="479"/>
        <end position="525"/>
    </location>
</feature>
<dbReference type="Pfam" id="PF12763">
    <property type="entry name" value="EH"/>
    <property type="match status" value="2"/>
</dbReference>
<dbReference type="GO" id="GO:0030479">
    <property type="term" value="C:actin cortical patch"/>
    <property type="evidence" value="ECO:0007669"/>
    <property type="project" value="UniProtKB-SubCell"/>
</dbReference>
<evidence type="ECO:0000313" key="21">
    <source>
        <dbReference type="Proteomes" id="UP000187013"/>
    </source>
</evidence>
<feature type="compositionally biased region" description="Low complexity" evidence="17">
    <location>
        <begin position="691"/>
        <end position="701"/>
    </location>
</feature>
<dbReference type="SMART" id="SM00027">
    <property type="entry name" value="EH"/>
    <property type="match status" value="2"/>
</dbReference>
<dbReference type="EMBL" id="BDGX01000026">
    <property type="protein sequence ID" value="GAV50738.1"/>
    <property type="molecule type" value="Genomic_DNA"/>
</dbReference>
<dbReference type="PANTHER" id="PTHR11216">
    <property type="entry name" value="EH DOMAIN"/>
    <property type="match status" value="1"/>
</dbReference>
<feature type="compositionally biased region" description="Low complexity" evidence="17">
    <location>
        <begin position="540"/>
        <end position="649"/>
    </location>
</feature>
<feature type="compositionally biased region" description="Acidic residues" evidence="17">
    <location>
        <begin position="1283"/>
        <end position="1292"/>
    </location>
</feature>
<feature type="compositionally biased region" description="Basic and acidic residues" evidence="17">
    <location>
        <begin position="1573"/>
        <end position="1583"/>
    </location>
</feature>
<dbReference type="SMART" id="SM00054">
    <property type="entry name" value="EFh"/>
    <property type="match status" value="3"/>
</dbReference>
<dbReference type="OrthoDB" id="2015333at2759"/>
<keyword evidence="14" id="KW-0472">Membrane</keyword>
<dbReference type="Gene3D" id="1.10.238.10">
    <property type="entry name" value="EF-hand"/>
    <property type="match status" value="2"/>
</dbReference>
<dbReference type="GO" id="GO:0006897">
    <property type="term" value="P:endocytosis"/>
    <property type="evidence" value="ECO:0007669"/>
    <property type="project" value="UniProtKB-KW"/>
</dbReference>
<evidence type="ECO:0000256" key="12">
    <source>
        <dbReference type="ARBA" id="ARBA00022837"/>
    </source>
</evidence>
<dbReference type="GO" id="GO:0003779">
    <property type="term" value="F:actin binding"/>
    <property type="evidence" value="ECO:0007669"/>
    <property type="project" value="UniProtKB-KW"/>
</dbReference>
<feature type="compositionally biased region" description="Low complexity" evidence="17">
    <location>
        <begin position="1396"/>
        <end position="1414"/>
    </location>
</feature>
<feature type="compositionally biased region" description="Polar residues" evidence="17">
    <location>
        <begin position="44"/>
        <end position="62"/>
    </location>
</feature>
<feature type="compositionally biased region" description="Low complexity" evidence="17">
    <location>
        <begin position="1239"/>
        <end position="1259"/>
    </location>
</feature>
<evidence type="ECO:0000256" key="5">
    <source>
        <dbReference type="ARBA" id="ARBA00015110"/>
    </source>
</evidence>
<evidence type="ECO:0000256" key="15">
    <source>
        <dbReference type="ARBA" id="ARBA00023203"/>
    </source>
</evidence>
<feature type="region of interest" description="Disordered" evidence="17">
    <location>
        <begin position="868"/>
        <end position="895"/>
    </location>
</feature>
<feature type="compositionally biased region" description="Acidic residues" evidence="17">
    <location>
        <begin position="1449"/>
        <end position="1461"/>
    </location>
</feature>
<feature type="region of interest" description="Disordered" evidence="17">
    <location>
        <begin position="1324"/>
        <end position="1622"/>
    </location>
</feature>
<reference evidence="20 21" key="1">
    <citation type="submission" date="2016-08" db="EMBL/GenBank/DDBJ databases">
        <title>Draft genome sequence of allopolyploid Zygosaccharomyces rouxii.</title>
        <authorList>
            <person name="Watanabe J."/>
            <person name="Uehara K."/>
            <person name="Mogi Y."/>
            <person name="Tsukioka Y."/>
        </authorList>
    </citation>
    <scope>NUCLEOTIDE SEQUENCE [LARGE SCALE GENOMIC DNA]</scope>
    <source>
        <strain evidence="20 21">NBRC 110957</strain>
    </source>
</reference>
<feature type="domain" description="EH" evidence="18">
    <location>
        <begin position="219"/>
        <end position="297"/>
    </location>
</feature>
<evidence type="ECO:0000256" key="7">
    <source>
        <dbReference type="ARBA" id="ARBA00022475"/>
    </source>
</evidence>
<keyword evidence="13" id="KW-0175">Coiled coil</keyword>
<dbReference type="PROSITE" id="PS50031">
    <property type="entry name" value="EH"/>
    <property type="match status" value="2"/>
</dbReference>
<feature type="compositionally biased region" description="Gly residues" evidence="17">
    <location>
        <begin position="650"/>
        <end position="659"/>
    </location>
</feature>
<evidence type="ECO:0000256" key="14">
    <source>
        <dbReference type="ARBA" id="ARBA00023136"/>
    </source>
</evidence>
<evidence type="ECO:0000256" key="13">
    <source>
        <dbReference type="ARBA" id="ARBA00023054"/>
    </source>
</evidence>
<feature type="region of interest" description="Disordered" evidence="17">
    <location>
        <begin position="420"/>
        <end position="452"/>
    </location>
</feature>
<evidence type="ECO:0000256" key="10">
    <source>
        <dbReference type="ARBA" id="ARBA00022737"/>
    </source>
</evidence>
<sequence length="1622" mass="172936">MYNPYQNTGYFQQQPQQQQQQQQQQHSFGQQNPQASGFGGMPGSLSSTPMNFPQLQAQQQPSRFGGANTAVNPTGMSNLMPQSQSSFGSQQNTGMMGMPGPSNTASATSNQGNFVNQPQQQHPQSTGYFQSNALPLQQPQLQSQPTGFQNPLLSNPTGGMQPLLPQSTGFYHPTGGMPQAPLEPLKPTATGLVNSFANGGLNHDIKIPARRLSFITSNDQAKFETLFRSIVPKGSNTISGEDCKKIFLKSGLQASELAKIWKLSDTTRAGELLFPEFALAMHLVNDVLQGDSIPYELDTKTKNEVGSFVDAINLSIARGDGDPGPKTPFDDLMMGGLKPQSTGFMPPTSFGMPLQGQVTGGGAGLLNPQRTGFMPQTSFGMPMQPTGGAQFNPMGNMGGNAGVGIQSTGFMPQTSFGTPLQSQLTGGAVQRQPTGGFQNNFMPNMQPQNTGGFAALQPQKIQPQATASLLPQGTGGLRPQTTGSFQQQQQQQQQLGGFQPQPTGGFQPQPTDGFQPQLNGGLQQQGTGGFQQQGFGGGIQPQLTGGFQQPQPSGGFQQPQPTGGFQQPQPSGGFQQPQPSGGFQQPQPSGGFQQPQPSGGFQQPQPSGGFQQPQPSGGFQQAQPSGGFQQPQPTGGLQPQSTGPLQPQGTGFGQQGGGVPPLQPQGTGSFNGNLPQQPNGGFQGVPPPQQQPQLTGGLMPQATGGASTAVPIQQTGLSTQSTGFLPPSGFNPTQPLSAQKTGFGNNEIYTQSSFSQDFNGQNLDDILPEEKSLFYKIFQTYDTDKRGILDASKAVEIFRKSGLNRGDLEHIWALCDINNTGQLNKQEFALGMHLVYRKLNGFQLPNRLPLNLIPSSTKILDDVKNQIKSSVGTEDRRSSTKTDALSYKNNDDEDVLPSFRNRRKVFGANAPPATTNQDASAPAASASASAASQQAKPNVSDLKRAINERRQRLDTEKARLQTTTSDDDLRFISSLKSQIGELPSISVVNDSVPADLKERYETLLVKLPNLFVQIDEIDTQIRNAKLQLFKMKNPFSISGSGPNGEITGEDRKKAKSKALLKSRMNALTGKPSGPVGSFEEEEVKYNEEIKKINAGCNSNKEIIGDIKSSIADIAASLESGLSGGSIHANPGDFEVWEFGTRLEPEVRDFVYSLRTKTSQREQGNSSTVSAEANYSQQNYSQPAAQDVSRQTYGNLPQSTSNGYSQQPVDNNSTPVTSSNSQSYNFTDPSGNYRSQATVNSYSYSSNGNRSDNYNSGGSNQTSRQPSYAGGTSHNQPSSNEVVNGDDGEDEEEKQLRDKLEMLKLKKKSEKEKRLADLRRQIEEAKADGDEEAEVAALQNVANQRSTSSISISQDPAPSAASPALNQGRDGHPNVNSSHPSYGSAPAAHAGVNATRSSTVMSASPVSSVASPQPSGQGGRNAFFKQTPSTSSSFDLRAAETQRRLQRGLDDDESEGWSDDDNANAQTASPPKEPVPSAPYQQAPTPVAPAPVAPAPVAPSNEEPKPMAPSLPQVKDDGPPVPVAPPLPQVQHQGPPVPVAPPLPQMQSESKPFFAGPPPLMPNEDENGGHGHGHGHEEEKHYADENDDDDDSLSIPESVGSDEDNFEMAHSAPSNIPPPPPLP</sequence>
<gene>
    <name evidence="20" type="ORF">ZYGR_0Z01610</name>
</gene>
<keyword evidence="7" id="KW-1003">Cell membrane</keyword>
<feature type="compositionally biased region" description="Pro residues" evidence="17">
    <location>
        <begin position="1534"/>
        <end position="1543"/>
    </location>
</feature>
<dbReference type="GO" id="GO:0005886">
    <property type="term" value="C:plasma membrane"/>
    <property type="evidence" value="ECO:0007669"/>
    <property type="project" value="UniProtKB-SubCell"/>
</dbReference>
<feature type="compositionally biased region" description="Polar residues" evidence="17">
    <location>
        <begin position="1260"/>
        <end position="1278"/>
    </location>
</feature>
<keyword evidence="9" id="KW-0254">Endocytosis</keyword>
<dbReference type="InterPro" id="IPR002048">
    <property type="entry name" value="EF_hand_dom"/>
</dbReference>
<feature type="compositionally biased region" description="Polar residues" evidence="17">
    <location>
        <begin position="1423"/>
        <end position="1433"/>
    </location>
</feature>
<evidence type="ECO:0000256" key="6">
    <source>
        <dbReference type="ARBA" id="ARBA00020728"/>
    </source>
</evidence>
<evidence type="ECO:0000256" key="8">
    <source>
        <dbReference type="ARBA" id="ARBA00022490"/>
    </source>
</evidence>
<organism evidence="20 21">
    <name type="scientific">Zygosaccharomyces rouxii</name>
    <dbReference type="NCBI Taxonomy" id="4956"/>
    <lineage>
        <taxon>Eukaryota</taxon>
        <taxon>Fungi</taxon>
        <taxon>Dikarya</taxon>
        <taxon>Ascomycota</taxon>
        <taxon>Saccharomycotina</taxon>
        <taxon>Saccharomycetes</taxon>
        <taxon>Saccharomycetales</taxon>
        <taxon>Saccharomycetaceae</taxon>
        <taxon>Zygosaccharomyces</taxon>
    </lineage>
</organism>
<evidence type="ECO:0000256" key="3">
    <source>
        <dbReference type="ARBA" id="ARBA00004413"/>
    </source>
</evidence>
<feature type="compositionally biased region" description="Polar residues" evidence="17">
    <location>
        <begin position="420"/>
        <end position="436"/>
    </location>
</feature>
<name>A0A1Q3A505_ZYGRO</name>
<dbReference type="InterPro" id="IPR013182">
    <property type="entry name" value="DUF1720"/>
</dbReference>